<dbReference type="PANTHER" id="PTHR12358:SF106">
    <property type="entry name" value="LIPID KINASE YEGS"/>
    <property type="match status" value="1"/>
</dbReference>
<evidence type="ECO:0000256" key="12">
    <source>
        <dbReference type="ARBA" id="ARBA00023264"/>
    </source>
</evidence>
<evidence type="ECO:0000256" key="3">
    <source>
        <dbReference type="ARBA" id="ARBA00022516"/>
    </source>
</evidence>
<organism evidence="14 15">
    <name type="scientific">Nocardioides eburneus</name>
    <dbReference type="NCBI Taxonomy" id="3231482"/>
    <lineage>
        <taxon>Bacteria</taxon>
        <taxon>Bacillati</taxon>
        <taxon>Actinomycetota</taxon>
        <taxon>Actinomycetes</taxon>
        <taxon>Propionibacteriales</taxon>
        <taxon>Nocardioidaceae</taxon>
        <taxon>Nocardioides</taxon>
    </lineage>
</organism>
<dbReference type="Pfam" id="PF19279">
    <property type="entry name" value="YegS_C"/>
    <property type="match status" value="1"/>
</dbReference>
<evidence type="ECO:0000256" key="4">
    <source>
        <dbReference type="ARBA" id="ARBA00022679"/>
    </source>
</evidence>
<comment type="caution">
    <text evidence="14">The sequence shown here is derived from an EMBL/GenBank/DDBJ whole genome shotgun (WGS) entry which is preliminary data.</text>
</comment>
<dbReference type="SUPFAM" id="SSF111331">
    <property type="entry name" value="NAD kinase/diacylglycerol kinase-like"/>
    <property type="match status" value="1"/>
</dbReference>
<evidence type="ECO:0000256" key="10">
    <source>
        <dbReference type="ARBA" id="ARBA00023098"/>
    </source>
</evidence>
<dbReference type="PROSITE" id="PS50146">
    <property type="entry name" value="DAGK"/>
    <property type="match status" value="1"/>
</dbReference>
<reference evidence="14 15" key="1">
    <citation type="submission" date="2024-07" db="EMBL/GenBank/DDBJ databases">
        <authorList>
            <person name="Lee S."/>
            <person name="Kang M."/>
        </authorList>
    </citation>
    <scope>NUCLEOTIDE SEQUENCE [LARGE SCALE GENOMIC DNA]</scope>
    <source>
        <strain evidence="14 15">DS6</strain>
    </source>
</reference>
<proteinExistence type="inferred from homology"/>
<dbReference type="InterPro" id="IPR005218">
    <property type="entry name" value="Diacylglycerol/lipid_kinase"/>
</dbReference>
<evidence type="ECO:0000259" key="13">
    <source>
        <dbReference type="PROSITE" id="PS50146"/>
    </source>
</evidence>
<evidence type="ECO:0000313" key="14">
    <source>
        <dbReference type="EMBL" id="MEX0427069.1"/>
    </source>
</evidence>
<dbReference type="RefSeq" id="WP_367992095.1">
    <property type="nucleotide sequence ID" value="NZ_JBFPJR010000007.1"/>
</dbReference>
<evidence type="ECO:0000256" key="8">
    <source>
        <dbReference type="ARBA" id="ARBA00022840"/>
    </source>
</evidence>
<comment type="cofactor">
    <cofactor evidence="1">
        <name>Mg(2+)</name>
        <dbReference type="ChEBI" id="CHEBI:18420"/>
    </cofactor>
</comment>
<keyword evidence="12" id="KW-1208">Phospholipid metabolism</keyword>
<dbReference type="GO" id="GO:0016301">
    <property type="term" value="F:kinase activity"/>
    <property type="evidence" value="ECO:0007669"/>
    <property type="project" value="UniProtKB-KW"/>
</dbReference>
<keyword evidence="3" id="KW-0444">Lipid biosynthesis</keyword>
<keyword evidence="15" id="KW-1185">Reference proteome</keyword>
<keyword evidence="7 14" id="KW-0418">Kinase</keyword>
<gene>
    <name evidence="14" type="ORF">AB3X52_05500</name>
</gene>
<name>A0ABV3SX93_9ACTN</name>
<comment type="similarity">
    <text evidence="2">Belongs to the diacylglycerol/lipid kinase family.</text>
</comment>
<dbReference type="EC" id="2.7.1.-" evidence="14"/>
<dbReference type="SMART" id="SM00046">
    <property type="entry name" value="DAGKc"/>
    <property type="match status" value="1"/>
</dbReference>
<accession>A0ABV3SX93</accession>
<dbReference type="Pfam" id="PF00781">
    <property type="entry name" value="DAGK_cat"/>
    <property type="match status" value="1"/>
</dbReference>
<evidence type="ECO:0000256" key="11">
    <source>
        <dbReference type="ARBA" id="ARBA00023209"/>
    </source>
</evidence>
<keyword evidence="5" id="KW-0479">Metal-binding</keyword>
<dbReference type="InterPro" id="IPR045540">
    <property type="entry name" value="YegS/DAGK_C"/>
</dbReference>
<dbReference type="PANTHER" id="PTHR12358">
    <property type="entry name" value="SPHINGOSINE KINASE"/>
    <property type="match status" value="1"/>
</dbReference>
<keyword evidence="10" id="KW-0443">Lipid metabolism</keyword>
<dbReference type="InterPro" id="IPR016064">
    <property type="entry name" value="NAD/diacylglycerol_kinase_sf"/>
</dbReference>
<keyword evidence="8" id="KW-0067">ATP-binding</keyword>
<keyword evidence="6" id="KW-0547">Nucleotide-binding</keyword>
<dbReference type="Proteomes" id="UP001556631">
    <property type="component" value="Unassembled WGS sequence"/>
</dbReference>
<evidence type="ECO:0000256" key="1">
    <source>
        <dbReference type="ARBA" id="ARBA00001946"/>
    </source>
</evidence>
<dbReference type="Gene3D" id="2.60.200.40">
    <property type="match status" value="1"/>
</dbReference>
<dbReference type="NCBIfam" id="TIGR00147">
    <property type="entry name" value="YegS/Rv2252/BmrU family lipid kinase"/>
    <property type="match status" value="1"/>
</dbReference>
<dbReference type="InterPro" id="IPR017438">
    <property type="entry name" value="ATP-NAD_kinase_N"/>
</dbReference>
<dbReference type="Gene3D" id="3.40.50.10330">
    <property type="entry name" value="Probable inorganic polyphosphate/atp-NAD kinase, domain 1"/>
    <property type="match status" value="1"/>
</dbReference>
<feature type="domain" description="DAGKc" evidence="13">
    <location>
        <begin position="1"/>
        <end position="130"/>
    </location>
</feature>
<dbReference type="EMBL" id="JBFPJR010000007">
    <property type="protein sequence ID" value="MEX0427069.1"/>
    <property type="molecule type" value="Genomic_DNA"/>
</dbReference>
<protein>
    <submittedName>
        <fullName evidence="14">Diacylglycerol kinase family protein</fullName>
        <ecNumber evidence="14">2.7.1.-</ecNumber>
    </submittedName>
</protein>
<sequence length="290" mass="30563">MTRDIALLTNPAAGRGHAHRVQDEVVVRLRAAGHEVTVLAGADEQESVDLARKAVADGVDTLVALGGDGMLHQAVQAVAGTSTRLGVVPLGTGNDFARSLGIPREDPLGAADVVARGAGRRIDLARTGERWFATVMAAGFDAAVNERANAMRWPHGDLRYTLATLSVLPRWSAVPYTLALDGVERRVDAMLLAVANTDSYGGGLQIPAGALPDDGLLDVIIIKPTSKLEFLKVFPQVRTGQHVNHPAFERVRVRSVTVAAPNVIAYADGERLGALPLTVECVAGAVEVLV</sequence>
<evidence type="ECO:0000256" key="9">
    <source>
        <dbReference type="ARBA" id="ARBA00022842"/>
    </source>
</evidence>
<evidence type="ECO:0000256" key="6">
    <source>
        <dbReference type="ARBA" id="ARBA00022741"/>
    </source>
</evidence>
<evidence type="ECO:0000313" key="15">
    <source>
        <dbReference type="Proteomes" id="UP001556631"/>
    </source>
</evidence>
<dbReference type="InterPro" id="IPR001206">
    <property type="entry name" value="Diacylglycerol_kinase_cat_dom"/>
</dbReference>
<keyword evidence="9" id="KW-0460">Magnesium</keyword>
<evidence type="ECO:0000256" key="2">
    <source>
        <dbReference type="ARBA" id="ARBA00005983"/>
    </source>
</evidence>
<dbReference type="InterPro" id="IPR050187">
    <property type="entry name" value="Lipid_Phosphate_FormReg"/>
</dbReference>
<keyword evidence="11" id="KW-0594">Phospholipid biosynthesis</keyword>
<evidence type="ECO:0000256" key="7">
    <source>
        <dbReference type="ARBA" id="ARBA00022777"/>
    </source>
</evidence>
<evidence type="ECO:0000256" key="5">
    <source>
        <dbReference type="ARBA" id="ARBA00022723"/>
    </source>
</evidence>
<keyword evidence="4 14" id="KW-0808">Transferase</keyword>